<comment type="similarity">
    <text evidence="1">Belongs to the sulfatase family.</text>
</comment>
<dbReference type="GO" id="GO:0004065">
    <property type="term" value="F:arylsulfatase activity"/>
    <property type="evidence" value="ECO:0007669"/>
    <property type="project" value="TreeGrafter"/>
</dbReference>
<evidence type="ECO:0000256" key="4">
    <source>
        <dbReference type="ARBA" id="ARBA00022837"/>
    </source>
</evidence>
<dbReference type="PANTHER" id="PTHR42693:SF33">
    <property type="entry name" value="ARYLSULFATASE"/>
    <property type="match status" value="1"/>
</dbReference>
<evidence type="ECO:0000256" key="3">
    <source>
        <dbReference type="ARBA" id="ARBA00022801"/>
    </source>
</evidence>
<dbReference type="Proteomes" id="UP000291483">
    <property type="component" value="Unassembled WGS sequence"/>
</dbReference>
<dbReference type="InterPro" id="IPR000917">
    <property type="entry name" value="Sulfatase_N"/>
</dbReference>
<dbReference type="PANTHER" id="PTHR42693">
    <property type="entry name" value="ARYLSULFATASE FAMILY MEMBER"/>
    <property type="match status" value="1"/>
</dbReference>
<dbReference type="SUPFAM" id="SSF53649">
    <property type="entry name" value="Alkaline phosphatase-like"/>
    <property type="match status" value="1"/>
</dbReference>
<dbReference type="PROSITE" id="PS00149">
    <property type="entry name" value="SULFATASE_2"/>
    <property type="match status" value="1"/>
</dbReference>
<dbReference type="Gene3D" id="3.30.1120.10">
    <property type="match status" value="1"/>
</dbReference>
<evidence type="ECO:0000256" key="2">
    <source>
        <dbReference type="ARBA" id="ARBA00022723"/>
    </source>
</evidence>
<organism evidence="6 7">
    <name type="scientific">Microterricola gilva</name>
    <dbReference type="NCBI Taxonomy" id="393267"/>
    <lineage>
        <taxon>Bacteria</taxon>
        <taxon>Bacillati</taxon>
        <taxon>Actinomycetota</taxon>
        <taxon>Actinomycetes</taxon>
        <taxon>Micrococcales</taxon>
        <taxon>Microbacteriaceae</taxon>
        <taxon>Microterricola</taxon>
    </lineage>
</organism>
<accession>A0A4Q8ANX2</accession>
<keyword evidence="3" id="KW-0378">Hydrolase</keyword>
<evidence type="ECO:0000259" key="5">
    <source>
        <dbReference type="Pfam" id="PF00884"/>
    </source>
</evidence>
<reference evidence="6 7" key="1">
    <citation type="submission" date="2019-02" db="EMBL/GenBank/DDBJ databases">
        <title>Sequencing the genomes of 1000 actinobacteria strains.</title>
        <authorList>
            <person name="Klenk H.-P."/>
        </authorList>
    </citation>
    <scope>NUCLEOTIDE SEQUENCE [LARGE SCALE GENOMIC DNA]</scope>
    <source>
        <strain evidence="6 7">DSM 18319</strain>
    </source>
</reference>
<comment type="caution">
    <text evidence="6">The sequence shown here is derived from an EMBL/GenBank/DDBJ whole genome shotgun (WGS) entry which is preliminary data.</text>
</comment>
<dbReference type="AlphaFoldDB" id="A0A4Q8ANX2"/>
<gene>
    <name evidence="6" type="ORF">EV379_2610</name>
</gene>
<dbReference type="OrthoDB" id="9777306at2"/>
<evidence type="ECO:0000313" key="7">
    <source>
        <dbReference type="Proteomes" id="UP000291483"/>
    </source>
</evidence>
<feature type="domain" description="Sulfatase N-terminal" evidence="5">
    <location>
        <begin position="48"/>
        <end position="471"/>
    </location>
</feature>
<protein>
    <submittedName>
        <fullName evidence="6">Arylsulfatase</fullName>
    </submittedName>
</protein>
<dbReference type="Pfam" id="PF00884">
    <property type="entry name" value="Sulfatase"/>
    <property type="match status" value="1"/>
</dbReference>
<sequence>MTVGHAGDRGGAPTFSRGYEGFGGTVGELASQSVPSWPAPRRARDGAPNVVVVLVDDMGFSDISPFGAEIDTPAIQELAEAGYRLTNYHSTPLCSPSRAALMTGLNPHRAGFGSVVHMDPGYPGYQMEIASDVPTLAESFRAGGYATFMVGKWHLSKEANMHDGADKSSWPVQRGFDRYFGSMDGFTTLFHPHRLISDNSPFDGRRDSEEDYLTDGLTDRAIGMLTGLRANDPDKPFFLYFAHHAVHGPVQAKAADIEKYRGMYDAGWDHVRAERFRRQIASGLFPDSVEMSASGPVETMGVPAWEDVPLHKKQLFARHMEVYAAAVDAVDQSVARLVEQLKSMGEYENTIIVFTSDNGATGEGGVNGTRSYFSQFVHLAGLPEDWAGDVPRKLELMGGPQVHGHYPRGWAHVSNTPFRYYKGHSYAGGVHVPLLISWPAGLARHDADHGVRDQYAYVTDIGPTILALAGIERLGTLGGAPVKELDGVSFDGFLRDRTAASLHRSQYVECGGQRGYFEDELKIVSPHLPGTPFTEDGWELYDVSVDPAETRNLAAERPDTVRELAAKWNQAAWRNTVFPMDDTGITYRMRPSTESPLSAPVTLHTGTPTLERFRSSKLTALRSFVITSSLEYRGGDEGVIVSHGDQGGGYLACIENGAITVCYNAYGNMTRASAVLPAEGLLALELRFAALPEMKWKITARLNGDALLDLDPMPQLLGMAPFTGISVGVDSGGPVDWQLHERRGEFAYSGRLHWVRYEPGEKAAYNPEIIADIADVSASLIE</sequence>
<dbReference type="EMBL" id="SHLC01000001">
    <property type="protein sequence ID" value="RZU66258.1"/>
    <property type="molecule type" value="Genomic_DNA"/>
</dbReference>
<keyword evidence="7" id="KW-1185">Reference proteome</keyword>
<dbReference type="InterPro" id="IPR017850">
    <property type="entry name" value="Alkaline_phosphatase_core_sf"/>
</dbReference>
<dbReference type="PROSITE" id="PS00523">
    <property type="entry name" value="SULFATASE_1"/>
    <property type="match status" value="1"/>
</dbReference>
<dbReference type="InterPro" id="IPR024607">
    <property type="entry name" value="Sulfatase_CS"/>
</dbReference>
<evidence type="ECO:0000313" key="6">
    <source>
        <dbReference type="EMBL" id="RZU66258.1"/>
    </source>
</evidence>
<proteinExistence type="inferred from homology"/>
<dbReference type="RefSeq" id="WP_130506488.1">
    <property type="nucleotide sequence ID" value="NZ_SHLC01000001.1"/>
</dbReference>
<keyword evidence="4" id="KW-0106">Calcium</keyword>
<dbReference type="Gene3D" id="3.40.720.10">
    <property type="entry name" value="Alkaline Phosphatase, subunit A"/>
    <property type="match status" value="1"/>
</dbReference>
<dbReference type="CDD" id="cd16025">
    <property type="entry name" value="PAS_like"/>
    <property type="match status" value="1"/>
</dbReference>
<evidence type="ECO:0000256" key="1">
    <source>
        <dbReference type="ARBA" id="ARBA00008779"/>
    </source>
</evidence>
<dbReference type="GO" id="GO:0046872">
    <property type="term" value="F:metal ion binding"/>
    <property type="evidence" value="ECO:0007669"/>
    <property type="project" value="UniProtKB-KW"/>
</dbReference>
<dbReference type="InterPro" id="IPR050738">
    <property type="entry name" value="Sulfatase"/>
</dbReference>
<name>A0A4Q8ANX2_9MICO</name>
<keyword evidence="2" id="KW-0479">Metal-binding</keyword>